<dbReference type="NCBIfam" id="TIGR00157">
    <property type="entry name" value="ribosome small subunit-dependent GTPase A"/>
    <property type="match status" value="1"/>
</dbReference>
<evidence type="ECO:0000256" key="7">
    <source>
        <dbReference type="ARBA" id="ARBA00022833"/>
    </source>
</evidence>
<comment type="cofactor">
    <cofactor evidence="10">
        <name>Zn(2+)</name>
        <dbReference type="ChEBI" id="CHEBI:29105"/>
    </cofactor>
    <text evidence="10">Binds 1 zinc ion per subunit.</text>
</comment>
<dbReference type="EC" id="3.6.1.-" evidence="10"/>
<name>A0AAP2GG56_9BACT</name>
<dbReference type="Gene3D" id="3.40.50.300">
    <property type="entry name" value="P-loop containing nucleotide triphosphate hydrolases"/>
    <property type="match status" value="1"/>
</dbReference>
<dbReference type="GO" id="GO:0046872">
    <property type="term" value="F:metal ion binding"/>
    <property type="evidence" value="ECO:0007669"/>
    <property type="project" value="UniProtKB-KW"/>
</dbReference>
<evidence type="ECO:0000256" key="4">
    <source>
        <dbReference type="ARBA" id="ARBA00022730"/>
    </source>
</evidence>
<proteinExistence type="inferred from homology"/>
<dbReference type="EMBL" id="JAHESC010000060">
    <property type="protein sequence ID" value="MBT1690247.1"/>
    <property type="molecule type" value="Genomic_DNA"/>
</dbReference>
<dbReference type="AlphaFoldDB" id="A0AAP2GG56"/>
<sequence>MTTQRLNGTVMRSTGSFYDVLAPNGRHYTCRVRGKIRLEGIKETNPVAVGDHVAFDLEHETGSITEILPRTNHILRQSVKKTGHSHVLAANVDQALLVVTLAMPRTSLGFIDRFLVSAEAFRIPQVIVFNKKDLLQPEDLELIQHLVTLYTSLGVTCFSLSAREESADPVRQVLQDKVTLIAGHSGVGKSTLLNKLAPHIEQTVGDISSFSEKGTHTTTFAEMFQLDDRTFVIDTPGVKEWGLVDIQQQELSDYFPEMRDRRLDCKFGARCIHVNEPKCAVIDAVQTGTIAPTRYQNYLSMLLGEDNRK</sequence>
<evidence type="ECO:0000259" key="11">
    <source>
        <dbReference type="PROSITE" id="PS50936"/>
    </source>
</evidence>
<keyword evidence="5 10" id="KW-0547">Nucleotide-binding</keyword>
<feature type="domain" description="CP-type G" evidence="12">
    <location>
        <begin position="80"/>
        <end position="241"/>
    </location>
</feature>
<dbReference type="GO" id="GO:0003924">
    <property type="term" value="F:GTPase activity"/>
    <property type="evidence" value="ECO:0007669"/>
    <property type="project" value="UniProtKB-UniRule"/>
</dbReference>
<feature type="domain" description="EngC GTPase" evidence="11">
    <location>
        <begin position="90"/>
        <end position="239"/>
    </location>
</feature>
<organism evidence="13 14">
    <name type="scientific">Dawidia soli</name>
    <dbReference type="NCBI Taxonomy" id="2782352"/>
    <lineage>
        <taxon>Bacteria</taxon>
        <taxon>Pseudomonadati</taxon>
        <taxon>Bacteroidota</taxon>
        <taxon>Cytophagia</taxon>
        <taxon>Cytophagales</taxon>
        <taxon>Chryseotaleaceae</taxon>
        <taxon>Dawidia</taxon>
    </lineage>
</organism>
<dbReference type="PROSITE" id="PS51721">
    <property type="entry name" value="G_CP"/>
    <property type="match status" value="1"/>
</dbReference>
<evidence type="ECO:0000256" key="10">
    <source>
        <dbReference type="HAMAP-Rule" id="MF_01820"/>
    </source>
</evidence>
<dbReference type="SUPFAM" id="SSF50249">
    <property type="entry name" value="Nucleic acid-binding proteins"/>
    <property type="match status" value="1"/>
</dbReference>
<feature type="binding site" evidence="10">
    <location>
        <position position="279"/>
    </location>
    <ligand>
        <name>Zn(2+)</name>
        <dbReference type="ChEBI" id="CHEBI:29105"/>
    </ligand>
</feature>
<keyword evidence="4 10" id="KW-0699">rRNA-binding</keyword>
<dbReference type="Proteomes" id="UP001319180">
    <property type="component" value="Unassembled WGS sequence"/>
</dbReference>
<reference evidence="13 14" key="1">
    <citation type="submission" date="2021-05" db="EMBL/GenBank/DDBJ databases">
        <title>A Polyphasic approach of four new species of the genus Ohtaekwangia: Ohtaekwangia histidinii sp. nov., Ohtaekwangia cretensis sp. nov., Ohtaekwangia indiensis sp. nov., Ohtaekwangia reichenbachii sp. nov. from diverse environment.</title>
        <authorList>
            <person name="Octaviana S."/>
        </authorList>
    </citation>
    <scope>NUCLEOTIDE SEQUENCE [LARGE SCALE GENOMIC DNA]</scope>
    <source>
        <strain evidence="13 14">PWU37</strain>
    </source>
</reference>
<dbReference type="Gene3D" id="2.40.50.140">
    <property type="entry name" value="Nucleic acid-binding proteins"/>
    <property type="match status" value="1"/>
</dbReference>
<dbReference type="SUPFAM" id="SSF52540">
    <property type="entry name" value="P-loop containing nucleoside triphosphate hydrolases"/>
    <property type="match status" value="1"/>
</dbReference>
<dbReference type="HAMAP" id="MF_01820">
    <property type="entry name" value="GTPase_RsgA"/>
    <property type="match status" value="1"/>
</dbReference>
<dbReference type="RefSeq" id="WP_254093465.1">
    <property type="nucleotide sequence ID" value="NZ_JAHESC010000060.1"/>
</dbReference>
<dbReference type="InterPro" id="IPR004881">
    <property type="entry name" value="Ribosome_biogen_GTPase_RsgA"/>
</dbReference>
<comment type="subunit">
    <text evidence="10">Monomer. Associates with 30S ribosomal subunit, binds 16S rRNA.</text>
</comment>
<dbReference type="CDD" id="cd04466">
    <property type="entry name" value="S1_YloQ_GTPase"/>
    <property type="match status" value="1"/>
</dbReference>
<comment type="subcellular location">
    <subcellularLocation>
        <location evidence="10">Cytoplasm</location>
    </subcellularLocation>
</comment>
<keyword evidence="9 10" id="KW-0342">GTP-binding</keyword>
<evidence type="ECO:0000256" key="2">
    <source>
        <dbReference type="ARBA" id="ARBA00022517"/>
    </source>
</evidence>
<evidence type="ECO:0000313" key="13">
    <source>
        <dbReference type="EMBL" id="MBT1690247.1"/>
    </source>
</evidence>
<evidence type="ECO:0000256" key="5">
    <source>
        <dbReference type="ARBA" id="ARBA00022741"/>
    </source>
</evidence>
<dbReference type="Pfam" id="PF16745">
    <property type="entry name" value="RsgA_N"/>
    <property type="match status" value="1"/>
</dbReference>
<dbReference type="GO" id="GO:0019843">
    <property type="term" value="F:rRNA binding"/>
    <property type="evidence" value="ECO:0007669"/>
    <property type="project" value="UniProtKB-KW"/>
</dbReference>
<comment type="similarity">
    <text evidence="10">Belongs to the TRAFAC class YlqF/YawG GTPase family. RsgA subfamily.</text>
</comment>
<keyword evidence="3 10" id="KW-0479">Metal-binding</keyword>
<dbReference type="GO" id="GO:0005737">
    <property type="term" value="C:cytoplasm"/>
    <property type="evidence" value="ECO:0007669"/>
    <property type="project" value="UniProtKB-SubCell"/>
</dbReference>
<dbReference type="Pfam" id="PF03193">
    <property type="entry name" value="RsgA_GTPase"/>
    <property type="match status" value="1"/>
</dbReference>
<keyword evidence="2 10" id="KW-0690">Ribosome biogenesis</keyword>
<dbReference type="PANTHER" id="PTHR32120">
    <property type="entry name" value="SMALL RIBOSOMAL SUBUNIT BIOGENESIS GTPASE RSGA"/>
    <property type="match status" value="1"/>
</dbReference>
<feature type="binding site" evidence="10">
    <location>
        <position position="271"/>
    </location>
    <ligand>
        <name>Zn(2+)</name>
        <dbReference type="ChEBI" id="CHEBI:29105"/>
    </ligand>
</feature>
<dbReference type="PROSITE" id="PS50936">
    <property type="entry name" value="ENGC_GTPASE"/>
    <property type="match status" value="1"/>
</dbReference>
<keyword evidence="1 10" id="KW-0963">Cytoplasm</keyword>
<dbReference type="InterPro" id="IPR027417">
    <property type="entry name" value="P-loop_NTPase"/>
</dbReference>
<gene>
    <name evidence="10 13" type="primary">rsgA</name>
    <name evidence="13" type="ORF">KK078_27020</name>
</gene>
<comment type="caution">
    <text evidence="13">The sequence shown here is derived from an EMBL/GenBank/DDBJ whole genome shotgun (WGS) entry which is preliminary data.</text>
</comment>
<protein>
    <recommendedName>
        <fullName evidence="10">Small ribosomal subunit biogenesis GTPase RsgA</fullName>
        <ecNumber evidence="10">3.6.1.-</ecNumber>
    </recommendedName>
</protein>
<comment type="function">
    <text evidence="10">One of several proteins that assist in the late maturation steps of the functional core of the 30S ribosomal subunit. Helps release RbfA from mature subunits. May play a role in the assembly of ribosomal proteins into the subunit. Circularly permuted GTPase that catalyzes slow GTP hydrolysis, GTPase activity is stimulated by the 30S ribosomal subunit.</text>
</comment>
<dbReference type="CDD" id="cd01854">
    <property type="entry name" value="YjeQ_EngC"/>
    <property type="match status" value="1"/>
</dbReference>
<dbReference type="Gene3D" id="1.10.40.50">
    <property type="entry name" value="Probable gtpase engc, domain 3"/>
    <property type="match status" value="1"/>
</dbReference>
<dbReference type="InterPro" id="IPR012340">
    <property type="entry name" value="NA-bd_OB-fold"/>
</dbReference>
<feature type="binding site" evidence="10">
    <location>
        <position position="273"/>
    </location>
    <ligand>
        <name>Zn(2+)</name>
        <dbReference type="ChEBI" id="CHEBI:29105"/>
    </ligand>
</feature>
<dbReference type="InterPro" id="IPR031944">
    <property type="entry name" value="RsgA_N"/>
</dbReference>
<feature type="binding site" evidence="10">
    <location>
        <position position="265"/>
    </location>
    <ligand>
        <name>Zn(2+)</name>
        <dbReference type="ChEBI" id="CHEBI:29105"/>
    </ligand>
</feature>
<feature type="binding site" evidence="10">
    <location>
        <begin position="183"/>
        <end position="191"/>
    </location>
    <ligand>
        <name>GTP</name>
        <dbReference type="ChEBI" id="CHEBI:37565"/>
    </ligand>
</feature>
<feature type="binding site" evidence="10">
    <location>
        <begin position="130"/>
        <end position="133"/>
    </location>
    <ligand>
        <name>GTP</name>
        <dbReference type="ChEBI" id="CHEBI:37565"/>
    </ligand>
</feature>
<evidence type="ECO:0000256" key="6">
    <source>
        <dbReference type="ARBA" id="ARBA00022801"/>
    </source>
</evidence>
<dbReference type="PANTHER" id="PTHR32120:SF11">
    <property type="entry name" value="SMALL RIBOSOMAL SUBUNIT BIOGENESIS GTPASE RSGA 1, MITOCHONDRIAL-RELATED"/>
    <property type="match status" value="1"/>
</dbReference>
<dbReference type="InterPro" id="IPR010914">
    <property type="entry name" value="RsgA_GTPase_dom"/>
</dbReference>
<evidence type="ECO:0000256" key="1">
    <source>
        <dbReference type="ARBA" id="ARBA00022490"/>
    </source>
</evidence>
<evidence type="ECO:0000313" key="14">
    <source>
        <dbReference type="Proteomes" id="UP001319180"/>
    </source>
</evidence>
<dbReference type="GO" id="GO:0005525">
    <property type="term" value="F:GTP binding"/>
    <property type="evidence" value="ECO:0007669"/>
    <property type="project" value="UniProtKB-UniRule"/>
</dbReference>
<evidence type="ECO:0000256" key="3">
    <source>
        <dbReference type="ARBA" id="ARBA00022723"/>
    </source>
</evidence>
<evidence type="ECO:0000256" key="8">
    <source>
        <dbReference type="ARBA" id="ARBA00022884"/>
    </source>
</evidence>
<accession>A0AAP2GG56</accession>
<dbReference type="InterPro" id="IPR030378">
    <property type="entry name" value="G_CP_dom"/>
</dbReference>
<evidence type="ECO:0000259" key="12">
    <source>
        <dbReference type="PROSITE" id="PS51721"/>
    </source>
</evidence>
<keyword evidence="7 10" id="KW-0862">Zinc</keyword>
<keyword evidence="6 10" id="KW-0378">Hydrolase</keyword>
<dbReference type="GO" id="GO:0042274">
    <property type="term" value="P:ribosomal small subunit biogenesis"/>
    <property type="evidence" value="ECO:0007669"/>
    <property type="project" value="UniProtKB-UniRule"/>
</dbReference>
<keyword evidence="14" id="KW-1185">Reference proteome</keyword>
<evidence type="ECO:0000256" key="9">
    <source>
        <dbReference type="ARBA" id="ARBA00023134"/>
    </source>
</evidence>
<keyword evidence="8 10" id="KW-0694">RNA-binding</keyword>